<keyword evidence="3" id="KW-1185">Reference proteome</keyword>
<organism evidence="3 4">
    <name type="scientific">Xenopus laevis</name>
    <name type="common">African clawed frog</name>
    <dbReference type="NCBI Taxonomy" id="8355"/>
    <lineage>
        <taxon>Eukaryota</taxon>
        <taxon>Metazoa</taxon>
        <taxon>Chordata</taxon>
        <taxon>Craniata</taxon>
        <taxon>Vertebrata</taxon>
        <taxon>Euteleostomi</taxon>
        <taxon>Amphibia</taxon>
        <taxon>Batrachia</taxon>
        <taxon>Anura</taxon>
        <taxon>Pipoidea</taxon>
        <taxon>Pipidae</taxon>
        <taxon>Xenopodinae</taxon>
        <taxon>Xenopus</taxon>
        <taxon>Xenopus</taxon>
    </lineage>
</organism>
<evidence type="ECO:0000256" key="1">
    <source>
        <dbReference type="SAM" id="MobiDB-lite"/>
    </source>
</evidence>
<dbReference type="GeneID" id="108702444"/>
<keyword evidence="2" id="KW-0812">Transmembrane</keyword>
<feature type="compositionally biased region" description="Basic and acidic residues" evidence="1">
    <location>
        <begin position="177"/>
        <end position="186"/>
    </location>
</feature>
<feature type="compositionally biased region" description="Low complexity" evidence="1">
    <location>
        <begin position="198"/>
        <end position="209"/>
    </location>
</feature>
<accession>A0A8J1M0A8</accession>
<evidence type="ECO:0000256" key="2">
    <source>
        <dbReference type="SAM" id="Phobius"/>
    </source>
</evidence>
<feature type="transmembrane region" description="Helical" evidence="2">
    <location>
        <begin position="253"/>
        <end position="274"/>
    </location>
</feature>
<sequence>MAKTSHTVGIFSRDDRDNYNWLMSLLHLTLFHSVVKNVLPKYISNSFMEFEQNVSQCSFAILYHTLKRGRLNITDVTDSLYDEELKHLCETLGKKNVIVVIDDLTDSSDAKMREIIRAQPSIELHACKLFLISEEEKKSCITKGGPEPKWSEIATSELFQEEHNSITAKRNQMKKILDDSSSHEIRGVQYPDKPIPESYSPVPSSQGSSNVRRDGHDSVLRRSPDVIENTEKKSLMDPSKSVESPKGTWNTKVVLPIVSVLIVILIIALIAVLATSV</sequence>
<protein>
    <submittedName>
        <fullName evidence="4">Uncharacterized protein LOC108702444</fullName>
    </submittedName>
</protein>
<dbReference type="KEGG" id="xla:108702444"/>
<dbReference type="RefSeq" id="XP_041434741.1">
    <property type="nucleotide sequence ID" value="XM_041578807.1"/>
</dbReference>
<feature type="region of interest" description="Disordered" evidence="1">
    <location>
        <begin position="177"/>
        <end position="246"/>
    </location>
</feature>
<name>A0A8J1M0A8_XENLA</name>
<dbReference type="Proteomes" id="UP000186698">
    <property type="component" value="Chromosome 9_10S"/>
</dbReference>
<reference evidence="4" key="1">
    <citation type="submission" date="2025-08" db="UniProtKB">
        <authorList>
            <consortium name="RefSeq"/>
        </authorList>
    </citation>
    <scope>IDENTIFICATION</scope>
    <source>
        <strain evidence="4">J_2021</strain>
        <tissue evidence="4">Erythrocytes</tissue>
    </source>
</reference>
<keyword evidence="2" id="KW-1133">Transmembrane helix</keyword>
<proteinExistence type="predicted"/>
<evidence type="ECO:0000313" key="3">
    <source>
        <dbReference type="Proteomes" id="UP000186698"/>
    </source>
</evidence>
<feature type="compositionally biased region" description="Basic and acidic residues" evidence="1">
    <location>
        <begin position="211"/>
        <end position="235"/>
    </location>
</feature>
<keyword evidence="2" id="KW-0472">Membrane</keyword>
<dbReference type="OrthoDB" id="9909084at2759"/>
<dbReference type="AlphaFoldDB" id="A0A8J1M0A8"/>
<evidence type="ECO:0000313" key="4">
    <source>
        <dbReference type="RefSeq" id="XP_041434741.1"/>
    </source>
</evidence>
<gene>
    <name evidence="4" type="primary">LOC108702444</name>
</gene>